<dbReference type="EMBL" id="UINC01037663">
    <property type="protein sequence ID" value="SVB33490.1"/>
    <property type="molecule type" value="Genomic_DNA"/>
</dbReference>
<dbReference type="AlphaFoldDB" id="A0A382D4Z1"/>
<name>A0A382D4Z1_9ZZZZ</name>
<reference evidence="1" key="1">
    <citation type="submission" date="2018-05" db="EMBL/GenBank/DDBJ databases">
        <authorList>
            <person name="Lanie J.A."/>
            <person name="Ng W.-L."/>
            <person name="Kazmierczak K.M."/>
            <person name="Andrzejewski T.M."/>
            <person name="Davidsen T.M."/>
            <person name="Wayne K.J."/>
            <person name="Tettelin H."/>
            <person name="Glass J.I."/>
            <person name="Rusch D."/>
            <person name="Podicherti R."/>
            <person name="Tsui H.-C.T."/>
            <person name="Winkler M.E."/>
        </authorList>
    </citation>
    <scope>NUCLEOTIDE SEQUENCE</scope>
</reference>
<proteinExistence type="predicted"/>
<evidence type="ECO:0000313" key="1">
    <source>
        <dbReference type="EMBL" id="SVB33490.1"/>
    </source>
</evidence>
<accession>A0A382D4Z1</accession>
<organism evidence="1">
    <name type="scientific">marine metagenome</name>
    <dbReference type="NCBI Taxonomy" id="408172"/>
    <lineage>
        <taxon>unclassified sequences</taxon>
        <taxon>metagenomes</taxon>
        <taxon>ecological metagenomes</taxon>
    </lineage>
</organism>
<gene>
    <name evidence="1" type="ORF">METZ01_LOCUS186344</name>
</gene>
<protein>
    <submittedName>
        <fullName evidence="1">Uncharacterized protein</fullName>
    </submittedName>
</protein>
<sequence>MKFASCKDINGKIEYIAADSEDEIEVYCENGVLGSEKELLHWYTNPTPIMVSHHFVWVGKGKRPPQMKISRPFNYVTKESYVNNSF</sequence>